<dbReference type="Proteomes" id="UP001479436">
    <property type="component" value="Unassembled WGS sequence"/>
</dbReference>
<evidence type="ECO:0000313" key="3">
    <source>
        <dbReference type="Proteomes" id="UP001479436"/>
    </source>
</evidence>
<dbReference type="EMBL" id="JASJQH010008062">
    <property type="protein sequence ID" value="KAK9695551.1"/>
    <property type="molecule type" value="Genomic_DNA"/>
</dbReference>
<evidence type="ECO:0000256" key="1">
    <source>
        <dbReference type="SAM" id="SignalP"/>
    </source>
</evidence>
<reference evidence="2 3" key="1">
    <citation type="submission" date="2023-04" db="EMBL/GenBank/DDBJ databases">
        <title>Genome of Basidiobolus ranarum AG-B5.</title>
        <authorList>
            <person name="Stajich J.E."/>
            <person name="Carter-House D."/>
            <person name="Gryganskyi A."/>
        </authorList>
    </citation>
    <scope>NUCLEOTIDE SEQUENCE [LARGE SCALE GENOMIC DNA]</scope>
    <source>
        <strain evidence="2 3">AG-B5</strain>
    </source>
</reference>
<organism evidence="2 3">
    <name type="scientific">Basidiobolus ranarum</name>
    <dbReference type="NCBI Taxonomy" id="34480"/>
    <lineage>
        <taxon>Eukaryota</taxon>
        <taxon>Fungi</taxon>
        <taxon>Fungi incertae sedis</taxon>
        <taxon>Zoopagomycota</taxon>
        <taxon>Entomophthoromycotina</taxon>
        <taxon>Basidiobolomycetes</taxon>
        <taxon>Basidiobolales</taxon>
        <taxon>Basidiobolaceae</taxon>
        <taxon>Basidiobolus</taxon>
    </lineage>
</organism>
<evidence type="ECO:0000313" key="2">
    <source>
        <dbReference type="EMBL" id="KAK9695551.1"/>
    </source>
</evidence>
<sequence length="260" mass="28293">MPKVKTNLLRVGSLLLALCQHLSAQMYTATALFDLRGSTFPSTYTYTMGYGTDFEIYEINSQSYTATISGFTVSKTFPSQFFSDSIAPLTFTDDFRGLTVTETFSASTAIRELPARTVIQRVDPTTITRFLPTSSISVDLAALTDTVFASAPFPTVTLTGPDDPNRDTSWELDVNLGTLFFMGTINGPTVTHLIGSSINTAVIPPRTISYVENGSTSVSVFPQETVTNTGVAYFTETFGPTYLPRQSLSLNQALPCYPLL</sequence>
<protein>
    <submittedName>
        <fullName evidence="2">Uncharacterized protein</fullName>
    </submittedName>
</protein>
<feature type="chain" id="PRO_5047404094" evidence="1">
    <location>
        <begin position="25"/>
        <end position="260"/>
    </location>
</feature>
<keyword evidence="3" id="KW-1185">Reference proteome</keyword>
<comment type="caution">
    <text evidence="2">The sequence shown here is derived from an EMBL/GenBank/DDBJ whole genome shotgun (WGS) entry which is preliminary data.</text>
</comment>
<accession>A0ABR2VRL1</accession>
<gene>
    <name evidence="2" type="ORF">K7432_012899</name>
</gene>
<keyword evidence="1" id="KW-0732">Signal</keyword>
<proteinExistence type="predicted"/>
<feature type="signal peptide" evidence="1">
    <location>
        <begin position="1"/>
        <end position="24"/>
    </location>
</feature>
<name>A0ABR2VRL1_9FUNG</name>